<keyword evidence="2" id="KW-0503">Monooxygenase</keyword>
<accession>A0A4Y4F046</accession>
<dbReference type="AlphaFoldDB" id="A0A4Y4F046"/>
<evidence type="ECO:0000259" key="1">
    <source>
        <dbReference type="PROSITE" id="PS51725"/>
    </source>
</evidence>
<dbReference type="OrthoDB" id="9797060at2"/>
<feature type="domain" description="ABM" evidence="1">
    <location>
        <begin position="2"/>
        <end position="91"/>
    </location>
</feature>
<dbReference type="InterPro" id="IPR052936">
    <property type="entry name" value="Jasmonate_Hydroxylase-like"/>
</dbReference>
<keyword evidence="3" id="KW-1185">Reference proteome</keyword>
<name>A0A4Y4F046_9GAMM</name>
<sequence length="114" mass="13254">MIAVIFEARPFSTQRQRYMDIAAELKPLLSDVEGFISIERFQSLAAPERLLSLSFWRDEAAVAEWRRLEAHRAAQSAGRRSVFADYRLRIARVERDYSLDDREQAPADSREAHE</sequence>
<dbReference type="Proteomes" id="UP000319812">
    <property type="component" value="Unassembled WGS sequence"/>
</dbReference>
<dbReference type="SUPFAM" id="SSF54909">
    <property type="entry name" value="Dimeric alpha+beta barrel"/>
    <property type="match status" value="1"/>
</dbReference>
<dbReference type="EMBL" id="BJOC01000041">
    <property type="protein sequence ID" value="GED23622.1"/>
    <property type="molecule type" value="Genomic_DNA"/>
</dbReference>
<proteinExistence type="predicted"/>
<dbReference type="InterPro" id="IPR011008">
    <property type="entry name" value="Dimeric_a/b-barrel"/>
</dbReference>
<comment type="caution">
    <text evidence="2">The sequence shown here is derived from an EMBL/GenBank/DDBJ whole genome shotgun (WGS) entry which is preliminary data.</text>
</comment>
<evidence type="ECO:0000313" key="3">
    <source>
        <dbReference type="Proteomes" id="UP000319812"/>
    </source>
</evidence>
<organism evidence="2 3">
    <name type="scientific">Halomonas halmophila</name>
    <dbReference type="NCBI Taxonomy" id="252"/>
    <lineage>
        <taxon>Bacteria</taxon>
        <taxon>Pseudomonadati</taxon>
        <taxon>Pseudomonadota</taxon>
        <taxon>Gammaproteobacteria</taxon>
        <taxon>Oceanospirillales</taxon>
        <taxon>Halomonadaceae</taxon>
        <taxon>Halomonas</taxon>
    </lineage>
</organism>
<gene>
    <name evidence="2" type="ORF">HHA01_25990</name>
</gene>
<dbReference type="Pfam" id="PF03992">
    <property type="entry name" value="ABM"/>
    <property type="match status" value="1"/>
</dbReference>
<dbReference type="InterPro" id="IPR007138">
    <property type="entry name" value="ABM_dom"/>
</dbReference>
<dbReference type="Gene3D" id="3.30.70.100">
    <property type="match status" value="1"/>
</dbReference>
<evidence type="ECO:0000313" key="2">
    <source>
        <dbReference type="EMBL" id="GED23622.1"/>
    </source>
</evidence>
<keyword evidence="2" id="KW-0560">Oxidoreductase</keyword>
<dbReference type="PANTHER" id="PTHR37811:SF2">
    <property type="entry name" value="ABM DOMAIN-CONTAINING PROTEIN"/>
    <property type="match status" value="1"/>
</dbReference>
<protein>
    <submittedName>
        <fullName evidence="2">Antibiotic biosynthesis monooxygenase</fullName>
    </submittedName>
</protein>
<dbReference type="RefSeq" id="WP_141321472.1">
    <property type="nucleotide sequence ID" value="NZ_BJOC01000041.1"/>
</dbReference>
<dbReference type="PANTHER" id="PTHR37811">
    <property type="entry name" value="BLL5343 PROTEIN"/>
    <property type="match status" value="1"/>
</dbReference>
<reference evidence="2 3" key="1">
    <citation type="submission" date="2019-06" db="EMBL/GenBank/DDBJ databases">
        <title>Whole genome shotgun sequence of Halomonas halmophila NBRC 15537.</title>
        <authorList>
            <person name="Hosoyama A."/>
            <person name="Uohara A."/>
            <person name="Ohji S."/>
            <person name="Ichikawa N."/>
        </authorList>
    </citation>
    <scope>NUCLEOTIDE SEQUENCE [LARGE SCALE GENOMIC DNA]</scope>
    <source>
        <strain evidence="2 3">NBRC 15537</strain>
    </source>
</reference>
<dbReference type="PROSITE" id="PS51725">
    <property type="entry name" value="ABM"/>
    <property type="match status" value="1"/>
</dbReference>
<dbReference type="GO" id="GO:0004497">
    <property type="term" value="F:monooxygenase activity"/>
    <property type="evidence" value="ECO:0007669"/>
    <property type="project" value="UniProtKB-KW"/>
</dbReference>